<keyword evidence="1" id="KW-0812">Transmembrane</keyword>
<keyword evidence="3" id="KW-1185">Reference proteome</keyword>
<dbReference type="RefSeq" id="WP_158093313.1">
    <property type="nucleotide sequence ID" value="NZ_BMHB01000004.1"/>
</dbReference>
<evidence type="ECO:0000256" key="1">
    <source>
        <dbReference type="SAM" id="Phobius"/>
    </source>
</evidence>
<dbReference type="AlphaFoldDB" id="A0A8J3AWC6"/>
<dbReference type="EMBL" id="BMHB01000004">
    <property type="protein sequence ID" value="GGI18047.1"/>
    <property type="molecule type" value="Genomic_DNA"/>
</dbReference>
<organism evidence="2 3">
    <name type="scientific">Gottfriedia solisilvae</name>
    <dbReference type="NCBI Taxonomy" id="1516104"/>
    <lineage>
        <taxon>Bacteria</taxon>
        <taxon>Bacillati</taxon>
        <taxon>Bacillota</taxon>
        <taxon>Bacilli</taxon>
        <taxon>Bacillales</taxon>
        <taxon>Bacillaceae</taxon>
        <taxon>Gottfriedia</taxon>
    </lineage>
</organism>
<evidence type="ECO:0000313" key="3">
    <source>
        <dbReference type="Proteomes" id="UP000626244"/>
    </source>
</evidence>
<accession>A0A8J3AWC6</accession>
<proteinExistence type="predicted"/>
<keyword evidence="1" id="KW-1133">Transmembrane helix</keyword>
<name>A0A8J3AWC6_9BACI</name>
<keyword evidence="1" id="KW-0472">Membrane</keyword>
<sequence length="50" mass="5904">MKKPYYLLLIVISVLALFLGGFQYTKMINNKPSREIWVGYNYLSGFPERM</sequence>
<feature type="transmembrane region" description="Helical" evidence="1">
    <location>
        <begin position="6"/>
        <end position="24"/>
    </location>
</feature>
<protein>
    <submittedName>
        <fullName evidence="2">Uncharacterized protein</fullName>
    </submittedName>
</protein>
<gene>
    <name evidence="2" type="ORF">GCM10007380_40980</name>
</gene>
<dbReference type="Proteomes" id="UP000626244">
    <property type="component" value="Unassembled WGS sequence"/>
</dbReference>
<comment type="caution">
    <text evidence="2">The sequence shown here is derived from an EMBL/GenBank/DDBJ whole genome shotgun (WGS) entry which is preliminary data.</text>
</comment>
<reference evidence="3" key="1">
    <citation type="journal article" date="2019" name="Int. J. Syst. Evol. Microbiol.">
        <title>The Global Catalogue of Microorganisms (GCM) 10K type strain sequencing project: providing services to taxonomists for standard genome sequencing and annotation.</title>
        <authorList>
            <consortium name="The Broad Institute Genomics Platform"/>
            <consortium name="The Broad Institute Genome Sequencing Center for Infectious Disease"/>
            <person name="Wu L."/>
            <person name="Ma J."/>
        </authorList>
    </citation>
    <scope>NUCLEOTIDE SEQUENCE [LARGE SCALE GENOMIC DNA]</scope>
    <source>
        <strain evidence="3">CGMCC 1.14993</strain>
    </source>
</reference>
<evidence type="ECO:0000313" key="2">
    <source>
        <dbReference type="EMBL" id="GGI18047.1"/>
    </source>
</evidence>
<dbReference type="OrthoDB" id="2858091at2"/>